<dbReference type="GO" id="GO:0035595">
    <property type="term" value="F:N-acetylglucosaminylinositol deacetylase activity"/>
    <property type="evidence" value="ECO:0007669"/>
    <property type="project" value="UniProtKB-EC"/>
</dbReference>
<dbReference type="PANTHER" id="PTHR12993">
    <property type="entry name" value="N-ACETYLGLUCOSAMINYL-PHOSPHATIDYLINOSITOL DE-N-ACETYLASE-RELATED"/>
    <property type="match status" value="1"/>
</dbReference>
<protein>
    <recommendedName>
        <fullName evidence="4">1D-myo-inositol 2-acetamido-2-deoxy-alpha-D-glucopyranoside deacetylase</fullName>
        <shortName evidence="4">GlcNAc-Ins deacetylase</shortName>
        <ecNumber evidence="4">3.5.1.103</ecNumber>
    </recommendedName>
    <alternativeName>
        <fullName evidence="4">N-acetyl-1-D-myo-inositol-2-amino-2-deoxy-alpha-D-glucopyranoside deacetylase</fullName>
    </alternativeName>
</protein>
<name>I4ET72_MODI5</name>
<dbReference type="KEGG" id="mmar:MODMU_1135"/>
<keyword evidence="2 4" id="KW-0378">Hydrolase</keyword>
<dbReference type="AlphaFoldDB" id="I4ET72"/>
<comment type="function">
    <text evidence="4">Catalyzes the deacetylation of 1D-myo-inositol 2-acetamido-2-deoxy-alpha-D-glucopyranoside (GlcNAc-Ins) in the mycothiol biosynthesis pathway.</text>
</comment>
<dbReference type="OrthoDB" id="158614at2"/>
<reference evidence="5 6" key="1">
    <citation type="journal article" date="2012" name="J. Bacteriol.">
        <title>Genome Sequence of Radiation-Resistant Modestobacter marinus Strain BC501, a Representative Actinobacterium That Thrives on Calcareous Stone Surfaces.</title>
        <authorList>
            <person name="Normand P."/>
            <person name="Gury J."/>
            <person name="Pujic P."/>
            <person name="Chouaia B."/>
            <person name="Crotti E."/>
            <person name="Brusetti L."/>
            <person name="Daffonchio D."/>
            <person name="Vacherie B."/>
            <person name="Barbe V."/>
            <person name="Medigue C."/>
            <person name="Calteau A."/>
            <person name="Ghodhbane-Gtari F."/>
            <person name="Essoussi I."/>
            <person name="Nouioui I."/>
            <person name="Abbassi-Ghozzi I."/>
            <person name="Gtari M."/>
        </authorList>
    </citation>
    <scope>NUCLEOTIDE SEQUENCE [LARGE SCALE GENOMIC DNA]</scope>
    <source>
        <strain evidence="6">BC 501</strain>
    </source>
</reference>
<evidence type="ECO:0000256" key="3">
    <source>
        <dbReference type="ARBA" id="ARBA00022833"/>
    </source>
</evidence>
<comment type="catalytic activity">
    <reaction evidence="4">
        <text>1D-myo-inositol 2-acetamido-2-deoxy-alpha-D-glucopyranoside + H2O = 1D-myo-inositol 2-amino-2-deoxy-alpha-D-glucopyranoside + acetate</text>
        <dbReference type="Rhea" id="RHEA:26180"/>
        <dbReference type="ChEBI" id="CHEBI:15377"/>
        <dbReference type="ChEBI" id="CHEBI:30089"/>
        <dbReference type="ChEBI" id="CHEBI:52442"/>
        <dbReference type="ChEBI" id="CHEBI:58886"/>
        <dbReference type="EC" id="3.5.1.103"/>
    </reaction>
</comment>
<evidence type="ECO:0000256" key="2">
    <source>
        <dbReference type="ARBA" id="ARBA00022801"/>
    </source>
</evidence>
<dbReference type="Gene3D" id="3.40.50.10320">
    <property type="entry name" value="LmbE-like"/>
    <property type="match status" value="1"/>
</dbReference>
<dbReference type="OMA" id="KVYWNRV"/>
<feature type="binding site" evidence="4">
    <location>
        <position position="146"/>
    </location>
    <ligand>
        <name>Zn(2+)</name>
        <dbReference type="ChEBI" id="CHEBI:29105"/>
    </ligand>
</feature>
<sequence>MNRRLLLVHAHPDDETINNGATMARYVAEGAAVTLLTCTLGEEGEVLVPELAQLEAAQADQLGGYRISELAAAMAALGVTDYRFLGGAGRYRDSGMMDTPANDKPRAFWRADLAEAVAHAVAVVREVRPQVLVTYDEVGGYGHPDHIQAHRVAMAAVEAAADPAYRPDLGEAWEVAKVYWNAMPRSVVQAGIDAMAALGEASPFEGLGDLDEVPFMVSDDVVTTVVDGRAHAARKDAAMRAHPTQIMVDGPFFALSNNLGQEVLGTEYYRLVRGARGPAGPGEQGWEDDLFAGLPG</sequence>
<dbReference type="eggNOG" id="COG2120">
    <property type="taxonomic scope" value="Bacteria"/>
</dbReference>
<keyword evidence="1 4" id="KW-0479">Metal-binding</keyword>
<dbReference type="InterPro" id="IPR003737">
    <property type="entry name" value="GlcNAc_PI_deacetylase-related"/>
</dbReference>
<dbReference type="STRING" id="477641.MODMU_1135"/>
<organism evidence="5 6">
    <name type="scientific">Modestobacter italicus (strain DSM 44449 / CECT 9708 / BC 501)</name>
    <dbReference type="NCBI Taxonomy" id="2732864"/>
    <lineage>
        <taxon>Bacteria</taxon>
        <taxon>Bacillati</taxon>
        <taxon>Actinomycetota</taxon>
        <taxon>Actinomycetes</taxon>
        <taxon>Geodermatophilales</taxon>
        <taxon>Geodermatophilaceae</taxon>
        <taxon>Modestobacter</taxon>
    </lineage>
</organism>
<dbReference type="Proteomes" id="UP000006461">
    <property type="component" value="Chromosome"/>
</dbReference>
<dbReference type="EC" id="3.5.1.103" evidence="4"/>
<gene>
    <name evidence="4" type="primary">mshB</name>
    <name evidence="5" type="ordered locus">MODMU_1135</name>
</gene>
<dbReference type="HAMAP" id="MF_01696">
    <property type="entry name" value="MshB"/>
    <property type="match status" value="1"/>
</dbReference>
<dbReference type="GO" id="GO:0008270">
    <property type="term" value="F:zinc ion binding"/>
    <property type="evidence" value="ECO:0007669"/>
    <property type="project" value="UniProtKB-UniRule"/>
</dbReference>
<keyword evidence="6" id="KW-1185">Reference proteome</keyword>
<dbReference type="GO" id="GO:0010125">
    <property type="term" value="P:mycothiol biosynthetic process"/>
    <property type="evidence" value="ECO:0007669"/>
    <property type="project" value="UniProtKB-UniRule"/>
</dbReference>
<dbReference type="SUPFAM" id="SSF102588">
    <property type="entry name" value="LmbE-like"/>
    <property type="match status" value="1"/>
</dbReference>
<dbReference type="HOGENOM" id="CLU_049311_2_1_11"/>
<evidence type="ECO:0000256" key="1">
    <source>
        <dbReference type="ARBA" id="ARBA00022723"/>
    </source>
</evidence>
<dbReference type="Pfam" id="PF02585">
    <property type="entry name" value="PIG-L"/>
    <property type="match status" value="1"/>
</dbReference>
<dbReference type="InterPro" id="IPR017810">
    <property type="entry name" value="Mycothiol_biosynthesis_MshB"/>
</dbReference>
<proteinExistence type="inferred from homology"/>
<keyword evidence="3 4" id="KW-0862">Zinc</keyword>
<feature type="binding site" evidence="4">
    <location>
        <position position="11"/>
    </location>
    <ligand>
        <name>Zn(2+)</name>
        <dbReference type="ChEBI" id="CHEBI:29105"/>
    </ligand>
</feature>
<accession>I4ET72</accession>
<dbReference type="PANTHER" id="PTHR12993:SF26">
    <property type="entry name" value="1D-MYO-INOSITOL 2-ACETAMIDO-2-DEOXY-ALPHA-D-GLUCOPYRANOSIDE DEACETYLASE"/>
    <property type="match status" value="1"/>
</dbReference>
<dbReference type="InterPro" id="IPR024078">
    <property type="entry name" value="LmbE-like_dom_sf"/>
</dbReference>
<evidence type="ECO:0000256" key="4">
    <source>
        <dbReference type="HAMAP-Rule" id="MF_01696"/>
    </source>
</evidence>
<evidence type="ECO:0000313" key="5">
    <source>
        <dbReference type="EMBL" id="CCH86585.1"/>
    </source>
</evidence>
<feature type="binding site" evidence="4">
    <location>
        <position position="14"/>
    </location>
    <ligand>
        <name>Zn(2+)</name>
        <dbReference type="ChEBI" id="CHEBI:29105"/>
    </ligand>
</feature>
<dbReference type="EMBL" id="FO203431">
    <property type="protein sequence ID" value="CCH86585.1"/>
    <property type="molecule type" value="Genomic_DNA"/>
</dbReference>
<comment type="similarity">
    <text evidence="4">Belongs to the MshB deacetylase family.</text>
</comment>
<dbReference type="PATRIC" id="fig|477641.3.peg.1069"/>
<comment type="cofactor">
    <cofactor evidence="4">
        <name>Zn(2+)</name>
        <dbReference type="ChEBI" id="CHEBI:29105"/>
    </cofactor>
    <text evidence="4">Binds 1 zinc ion per subunit.</text>
</comment>
<evidence type="ECO:0000313" key="6">
    <source>
        <dbReference type="Proteomes" id="UP000006461"/>
    </source>
</evidence>
<dbReference type="NCBIfam" id="TIGR03445">
    <property type="entry name" value="mycothiol_MshB"/>
    <property type="match status" value="1"/>
</dbReference>